<dbReference type="Proteomes" id="UP001642360">
    <property type="component" value="Unassembled WGS sequence"/>
</dbReference>
<dbReference type="PANTHER" id="PTHR10388">
    <property type="entry name" value="EUKARYOTIC TRANSLATION INITIATION FACTOR SUI1"/>
    <property type="match status" value="1"/>
</dbReference>
<dbReference type="Pfam" id="PF05634">
    <property type="entry name" value="APO_RNA-bind"/>
    <property type="match status" value="2"/>
</dbReference>
<keyword evidence="3" id="KW-1185">Reference proteome</keyword>
<evidence type="ECO:0000313" key="2">
    <source>
        <dbReference type="EMBL" id="CAK9177491.1"/>
    </source>
</evidence>
<feature type="domain" description="APO" evidence="1">
    <location>
        <begin position="317"/>
        <end position="402"/>
    </location>
</feature>
<proteinExistence type="predicted"/>
<protein>
    <recommendedName>
        <fullName evidence="1">APO domain-containing protein</fullName>
    </recommendedName>
</protein>
<accession>A0ABC8U7M4</accession>
<organism evidence="2 3">
    <name type="scientific">Ilex paraguariensis</name>
    <name type="common">yerba mate</name>
    <dbReference type="NCBI Taxonomy" id="185542"/>
    <lineage>
        <taxon>Eukaryota</taxon>
        <taxon>Viridiplantae</taxon>
        <taxon>Streptophyta</taxon>
        <taxon>Embryophyta</taxon>
        <taxon>Tracheophyta</taxon>
        <taxon>Spermatophyta</taxon>
        <taxon>Magnoliopsida</taxon>
        <taxon>eudicotyledons</taxon>
        <taxon>Gunneridae</taxon>
        <taxon>Pentapetalae</taxon>
        <taxon>asterids</taxon>
        <taxon>campanulids</taxon>
        <taxon>Aquifoliales</taxon>
        <taxon>Aquifoliaceae</taxon>
        <taxon>Ilex</taxon>
    </lineage>
</organism>
<comment type="caution">
    <text evidence="2">The sequence shown here is derived from an EMBL/GenBank/DDBJ whole genome shotgun (WGS) entry which is preliminary data.</text>
</comment>
<dbReference type="InterPro" id="IPR023342">
    <property type="entry name" value="APO_dom"/>
</dbReference>
<feature type="domain" description="APO" evidence="1">
    <location>
        <begin position="126"/>
        <end position="212"/>
    </location>
</feature>
<dbReference type="PROSITE" id="PS51499">
    <property type="entry name" value="APO"/>
    <property type="match status" value="2"/>
</dbReference>
<sequence length="424" mass="48459">MQRRILFQIVHSDALNFQTIPNFNFTFARTLATHVEEADPLYADVPKSRRTKSERKPYPTPMNVLIRRAKEEREARKAQPCRLLEEPPDNGLLVAQLVEVAHRVYRARESLLLGISKLVDFIPIQRCRYCFEVHIGHVGHEIRTCIGPKSGLRSAKHEWRKGGVQDVIYFPNCFHLYDRVGKPRIGHDERHIVRRIPAIVELCIQAGVDLKKYPTRRRTKPVYCIEGRIADFEAQTEKDATGNPNSEDCKLAIDFNSSTENGRIGDKSILDNLIIPEVQPSPEQRKSLRELSSVTLESWFEMISGAKKIMEKYCVWTCGYCPEIQVGPKGHKVRMCKASKHQSRNGLHAWQEATIDDLVGLNYVWHVRDLRGPPLVNNLKRYYGKAPAVVELCVQAGAHVPDQCRSMMRLDVVPPGRDEVDLVT</sequence>
<dbReference type="EMBL" id="CAUOFW020007057">
    <property type="protein sequence ID" value="CAK9177491.1"/>
    <property type="molecule type" value="Genomic_DNA"/>
</dbReference>
<dbReference type="AlphaFoldDB" id="A0ABC8U7M4"/>
<name>A0ABC8U7M4_9AQUA</name>
<gene>
    <name evidence="2" type="ORF">ILEXP_LOCUS47379</name>
</gene>
<evidence type="ECO:0000259" key="1">
    <source>
        <dbReference type="PROSITE" id="PS51499"/>
    </source>
</evidence>
<evidence type="ECO:0000313" key="3">
    <source>
        <dbReference type="Proteomes" id="UP001642360"/>
    </source>
</evidence>
<reference evidence="2 3" key="1">
    <citation type="submission" date="2024-02" db="EMBL/GenBank/DDBJ databases">
        <authorList>
            <person name="Vignale AGUSTIN F."/>
            <person name="Sosa J E."/>
            <person name="Modenutti C."/>
        </authorList>
    </citation>
    <scope>NUCLEOTIDE SEQUENCE [LARGE SCALE GENOMIC DNA]</scope>
</reference>